<dbReference type="GO" id="GO:0046872">
    <property type="term" value="F:metal ion binding"/>
    <property type="evidence" value="ECO:0007669"/>
    <property type="project" value="UniProtKB-KW"/>
</dbReference>
<evidence type="ECO:0000256" key="4">
    <source>
        <dbReference type="ARBA" id="ARBA00023004"/>
    </source>
</evidence>
<dbReference type="AlphaFoldDB" id="A0A645FI26"/>
<evidence type="ECO:0000256" key="1">
    <source>
        <dbReference type="ARBA" id="ARBA00022448"/>
    </source>
</evidence>
<proteinExistence type="predicted"/>
<sequence>MYADPKLASFFDGVTMGRAIDKQYSFMKQCISGEKVYMGHRPRNAHHWMIITHEVFDHRQSLMVQTLVEHGVSQELIERWTAYEEYFRPDIVKEYRWPRRVGDQLISNDGFSQEVMGESTLCDHCQAEVRAGETVLLHRRLGTISCARCTNPN</sequence>
<evidence type="ECO:0000256" key="3">
    <source>
        <dbReference type="ARBA" id="ARBA00022723"/>
    </source>
</evidence>
<keyword evidence="1" id="KW-0813">Transport</keyword>
<gene>
    <name evidence="5" type="ORF">SDC9_160319</name>
</gene>
<accession>A0A645FI26</accession>
<keyword evidence="2" id="KW-0349">Heme</keyword>
<protein>
    <submittedName>
        <fullName evidence="5">Uncharacterized protein</fullName>
    </submittedName>
</protein>
<dbReference type="InterPro" id="IPR001486">
    <property type="entry name" value="Hemoglobin_trunc"/>
</dbReference>
<dbReference type="Gene3D" id="1.10.490.10">
    <property type="entry name" value="Globins"/>
    <property type="match status" value="1"/>
</dbReference>
<dbReference type="GO" id="GO:0019825">
    <property type="term" value="F:oxygen binding"/>
    <property type="evidence" value="ECO:0007669"/>
    <property type="project" value="InterPro"/>
</dbReference>
<comment type="caution">
    <text evidence="5">The sequence shown here is derived from an EMBL/GenBank/DDBJ whole genome shotgun (WGS) entry which is preliminary data.</text>
</comment>
<evidence type="ECO:0000313" key="5">
    <source>
        <dbReference type="EMBL" id="MPN12999.1"/>
    </source>
</evidence>
<keyword evidence="4" id="KW-0408">Iron</keyword>
<dbReference type="GO" id="GO:0020037">
    <property type="term" value="F:heme binding"/>
    <property type="evidence" value="ECO:0007669"/>
    <property type="project" value="InterPro"/>
</dbReference>
<dbReference type="Pfam" id="PF01152">
    <property type="entry name" value="Bac_globin"/>
    <property type="match status" value="1"/>
</dbReference>
<dbReference type="SUPFAM" id="SSF46458">
    <property type="entry name" value="Globin-like"/>
    <property type="match status" value="1"/>
</dbReference>
<organism evidence="5">
    <name type="scientific">bioreactor metagenome</name>
    <dbReference type="NCBI Taxonomy" id="1076179"/>
    <lineage>
        <taxon>unclassified sequences</taxon>
        <taxon>metagenomes</taxon>
        <taxon>ecological metagenomes</taxon>
    </lineage>
</organism>
<evidence type="ECO:0000256" key="2">
    <source>
        <dbReference type="ARBA" id="ARBA00022617"/>
    </source>
</evidence>
<dbReference type="InterPro" id="IPR012292">
    <property type="entry name" value="Globin/Proto"/>
</dbReference>
<dbReference type="InterPro" id="IPR009050">
    <property type="entry name" value="Globin-like_sf"/>
</dbReference>
<dbReference type="EMBL" id="VSSQ01059439">
    <property type="protein sequence ID" value="MPN12999.1"/>
    <property type="molecule type" value="Genomic_DNA"/>
</dbReference>
<keyword evidence="3" id="KW-0479">Metal-binding</keyword>
<dbReference type="CDD" id="cd00454">
    <property type="entry name" value="TrHb1_N"/>
    <property type="match status" value="1"/>
</dbReference>
<name>A0A645FI26_9ZZZZ</name>
<reference evidence="5" key="1">
    <citation type="submission" date="2019-08" db="EMBL/GenBank/DDBJ databases">
        <authorList>
            <person name="Kucharzyk K."/>
            <person name="Murdoch R.W."/>
            <person name="Higgins S."/>
            <person name="Loffler F."/>
        </authorList>
    </citation>
    <scope>NUCLEOTIDE SEQUENCE</scope>
</reference>